<reference evidence="2" key="1">
    <citation type="submission" date="2019-12" db="EMBL/GenBank/DDBJ databases">
        <title>Ruegeria JWLKs population differentiation of coral mucus and skeleton niches.</title>
        <authorList>
            <person name="Luo D."/>
        </authorList>
    </citation>
    <scope>NUCLEOTIDE SEQUENCE</scope>
    <source>
        <strain evidence="2">HKCCD6181</strain>
    </source>
</reference>
<dbReference type="InterPro" id="IPR037401">
    <property type="entry name" value="SnoaL-like"/>
</dbReference>
<dbReference type="Proteomes" id="UP000597886">
    <property type="component" value="Unassembled WGS sequence"/>
</dbReference>
<dbReference type="Pfam" id="PF12680">
    <property type="entry name" value="SnoaL_2"/>
    <property type="match status" value="1"/>
</dbReference>
<dbReference type="RefSeq" id="WP_171115965.1">
    <property type="nucleotide sequence ID" value="NZ_WVRA01000001.1"/>
</dbReference>
<organism evidence="2 3">
    <name type="scientific">Ruegeria atlantica</name>
    <dbReference type="NCBI Taxonomy" id="81569"/>
    <lineage>
        <taxon>Bacteria</taxon>
        <taxon>Pseudomonadati</taxon>
        <taxon>Pseudomonadota</taxon>
        <taxon>Alphaproteobacteria</taxon>
        <taxon>Rhodobacterales</taxon>
        <taxon>Roseobacteraceae</taxon>
        <taxon>Ruegeria</taxon>
    </lineage>
</organism>
<gene>
    <name evidence="2" type="ORF">GS634_03445</name>
</gene>
<protein>
    <submittedName>
        <fullName evidence="2">Nuclear transport factor 2 family protein</fullName>
    </submittedName>
</protein>
<feature type="domain" description="SnoaL-like" evidence="1">
    <location>
        <begin position="20"/>
        <end position="109"/>
    </location>
</feature>
<dbReference type="Gene3D" id="3.10.450.50">
    <property type="match status" value="1"/>
</dbReference>
<comment type="caution">
    <text evidence="2">The sequence shown here is derived from an EMBL/GenBank/DDBJ whole genome shotgun (WGS) entry which is preliminary data.</text>
</comment>
<evidence type="ECO:0000313" key="2">
    <source>
        <dbReference type="EMBL" id="NOE17174.1"/>
    </source>
</evidence>
<proteinExistence type="predicted"/>
<dbReference type="SUPFAM" id="SSF54427">
    <property type="entry name" value="NTF2-like"/>
    <property type="match status" value="1"/>
</dbReference>
<sequence>MQELMRTIENYGAAWQEKSADKRLALLTRCFAENGRYVDPTADVSGREQLSAHIGEVLLTSNGRVKITSNPVSHHDVVHFTWHMVAPDGAIMVAGHDFIRLDKDGRIAHLAGFFGDPPPLS</sequence>
<accession>A0AA90ZEU9</accession>
<name>A0AA90ZEU9_9RHOB</name>
<evidence type="ECO:0000259" key="1">
    <source>
        <dbReference type="Pfam" id="PF12680"/>
    </source>
</evidence>
<dbReference type="AlphaFoldDB" id="A0AA90ZEU9"/>
<dbReference type="EMBL" id="WVRA01000001">
    <property type="protein sequence ID" value="NOE17174.1"/>
    <property type="molecule type" value="Genomic_DNA"/>
</dbReference>
<dbReference type="InterPro" id="IPR032710">
    <property type="entry name" value="NTF2-like_dom_sf"/>
</dbReference>
<evidence type="ECO:0000313" key="3">
    <source>
        <dbReference type="Proteomes" id="UP000597886"/>
    </source>
</evidence>